<gene>
    <name evidence="1" type="ORF">HYALB_00003415</name>
</gene>
<reference evidence="1" key="1">
    <citation type="submission" date="2021-07" db="EMBL/GenBank/DDBJ databases">
        <authorList>
            <person name="Durling M."/>
        </authorList>
    </citation>
    <scope>NUCLEOTIDE SEQUENCE</scope>
</reference>
<evidence type="ECO:0000313" key="1">
    <source>
        <dbReference type="EMBL" id="CAG8970661.1"/>
    </source>
</evidence>
<organism evidence="1 2">
    <name type="scientific">Hymenoscyphus albidus</name>
    <dbReference type="NCBI Taxonomy" id="595503"/>
    <lineage>
        <taxon>Eukaryota</taxon>
        <taxon>Fungi</taxon>
        <taxon>Dikarya</taxon>
        <taxon>Ascomycota</taxon>
        <taxon>Pezizomycotina</taxon>
        <taxon>Leotiomycetes</taxon>
        <taxon>Helotiales</taxon>
        <taxon>Helotiaceae</taxon>
        <taxon>Hymenoscyphus</taxon>
    </lineage>
</organism>
<proteinExistence type="predicted"/>
<comment type="caution">
    <text evidence="1">The sequence shown here is derived from an EMBL/GenBank/DDBJ whole genome shotgun (WGS) entry which is preliminary data.</text>
</comment>
<dbReference type="Proteomes" id="UP000701801">
    <property type="component" value="Unassembled WGS sequence"/>
</dbReference>
<keyword evidence="2" id="KW-1185">Reference proteome</keyword>
<dbReference type="OrthoDB" id="3564249at2759"/>
<name>A0A9N9LDV4_9HELO</name>
<protein>
    <submittedName>
        <fullName evidence="1">Uncharacterized protein</fullName>
    </submittedName>
</protein>
<dbReference type="EMBL" id="CAJVRM010000001">
    <property type="protein sequence ID" value="CAG8970661.1"/>
    <property type="molecule type" value="Genomic_DNA"/>
</dbReference>
<dbReference type="AlphaFoldDB" id="A0A9N9LDV4"/>
<accession>A0A9N9LDV4</accession>
<evidence type="ECO:0000313" key="2">
    <source>
        <dbReference type="Proteomes" id="UP000701801"/>
    </source>
</evidence>
<sequence>MNDNSQYEAVILAATANQTNDKYFVIHLRSALQLPSTSVLTLSRASTESRQRIIEAIGKERVARYDAELEQWRSNLRMDYGIICSLVFKYLCKDVKISSLLARSNPRFPGLGVLVSHSQLLQLQQHPHKPQPPLPNNKALDELSQRISHQLSMEDKPDEVEVGAEVGAEPSGKITDKNADTVIPEADLNFDNKYEVINTAKDTTTNETLAFSGYYKINGIDVCDSSVQVSASDLPPSEEFDQFDMTPVVPWMEEHPKPGDVDEETFIAYYKHLVAFVYCATGDDRKEAARACFPSDVIPSDDQFTKVYFVIEEIKEKIASAVGLPVLVNMLREADLQQLAKEELFNSMNGRVKFFRTTFLNDPTALLQIVHEINPALDVEFIFTNNIYEGHLSYVNQRRFILRKHLCTKIALLVDLVFHGQINLAQDDDYGNNTEWVKERITKRLKPHPATEKQFGEVKLNDWPIKSPIDPKNNKAPWETWFRASTTEES</sequence>